<comment type="cofactor">
    <cofactor evidence="1 16">
        <name>FAD</name>
        <dbReference type="ChEBI" id="CHEBI:57692"/>
    </cofactor>
</comment>
<keyword evidence="8 16" id="KW-0274">FAD</keyword>
<dbReference type="Gene3D" id="3.50.50.60">
    <property type="entry name" value="FAD/NAD(P)-binding domain"/>
    <property type="match status" value="1"/>
</dbReference>
<reference evidence="20 21" key="1">
    <citation type="journal article" date="2019" name="Nat. Ecol. Evol.">
        <title>Megaphylogeny resolves global patterns of mushroom evolution.</title>
        <authorList>
            <person name="Varga T."/>
            <person name="Krizsan K."/>
            <person name="Foldi C."/>
            <person name="Dima B."/>
            <person name="Sanchez-Garcia M."/>
            <person name="Sanchez-Ramirez S."/>
            <person name="Szollosi G.J."/>
            <person name="Szarkandi J.G."/>
            <person name="Papp V."/>
            <person name="Albert L."/>
            <person name="Andreopoulos W."/>
            <person name="Angelini C."/>
            <person name="Antonin V."/>
            <person name="Barry K.W."/>
            <person name="Bougher N.L."/>
            <person name="Buchanan P."/>
            <person name="Buyck B."/>
            <person name="Bense V."/>
            <person name="Catcheside P."/>
            <person name="Chovatia M."/>
            <person name="Cooper J."/>
            <person name="Damon W."/>
            <person name="Desjardin D."/>
            <person name="Finy P."/>
            <person name="Geml J."/>
            <person name="Haridas S."/>
            <person name="Hughes K."/>
            <person name="Justo A."/>
            <person name="Karasinski D."/>
            <person name="Kautmanova I."/>
            <person name="Kiss B."/>
            <person name="Kocsube S."/>
            <person name="Kotiranta H."/>
            <person name="LaButti K.M."/>
            <person name="Lechner B.E."/>
            <person name="Liimatainen K."/>
            <person name="Lipzen A."/>
            <person name="Lukacs Z."/>
            <person name="Mihaltcheva S."/>
            <person name="Morgado L.N."/>
            <person name="Niskanen T."/>
            <person name="Noordeloos M.E."/>
            <person name="Ohm R.A."/>
            <person name="Ortiz-Santana B."/>
            <person name="Ovrebo C."/>
            <person name="Racz N."/>
            <person name="Riley R."/>
            <person name="Savchenko A."/>
            <person name="Shiryaev A."/>
            <person name="Soop K."/>
            <person name="Spirin V."/>
            <person name="Szebenyi C."/>
            <person name="Tomsovsky M."/>
            <person name="Tulloss R.E."/>
            <person name="Uehling J."/>
            <person name="Grigoriev I.V."/>
            <person name="Vagvolgyi C."/>
            <person name="Papp T."/>
            <person name="Martin F.M."/>
            <person name="Miettinen O."/>
            <person name="Hibbett D.S."/>
            <person name="Nagy L.G."/>
        </authorList>
    </citation>
    <scope>NUCLEOTIDE SEQUENCE [LARGE SCALE GENOMIC DNA]</scope>
    <source>
        <strain evidence="20 21">CBS 166.37</strain>
    </source>
</reference>
<evidence type="ECO:0000256" key="5">
    <source>
        <dbReference type="ARBA" id="ARBA00013177"/>
    </source>
</evidence>
<proteinExistence type="inferred from homology"/>
<dbReference type="GO" id="GO:0050660">
    <property type="term" value="F:flavin adenine dinucleotide binding"/>
    <property type="evidence" value="ECO:0007669"/>
    <property type="project" value="InterPro"/>
</dbReference>
<dbReference type="InterPro" id="IPR036188">
    <property type="entry name" value="FAD/NAD-bd_sf"/>
</dbReference>
<feature type="signal peptide" evidence="17">
    <location>
        <begin position="1"/>
        <end position="18"/>
    </location>
</feature>
<dbReference type="Gene3D" id="3.30.560.10">
    <property type="entry name" value="Glucose Oxidase, domain 3"/>
    <property type="match status" value="1"/>
</dbReference>
<evidence type="ECO:0000256" key="1">
    <source>
        <dbReference type="ARBA" id="ARBA00001974"/>
    </source>
</evidence>
<evidence type="ECO:0000256" key="2">
    <source>
        <dbReference type="ARBA" id="ARBA00004613"/>
    </source>
</evidence>
<comment type="similarity">
    <text evidence="3">Belongs to the GMC oxidoreductase family.</text>
</comment>
<dbReference type="PANTHER" id="PTHR11552:SF147">
    <property type="entry name" value="CHOLINE DEHYDROGENASE, MITOCHONDRIAL"/>
    <property type="match status" value="1"/>
</dbReference>
<protein>
    <recommendedName>
        <fullName evidence="5">pyranose dehydrogenase (acceptor)</fullName>
        <ecNumber evidence="5">1.1.99.29</ecNumber>
    </recommendedName>
</protein>
<dbReference type="InterPro" id="IPR012132">
    <property type="entry name" value="GMC_OxRdtase"/>
</dbReference>
<organism evidence="20 21">
    <name type="scientific">Crucibulum laeve</name>
    <dbReference type="NCBI Taxonomy" id="68775"/>
    <lineage>
        <taxon>Eukaryota</taxon>
        <taxon>Fungi</taxon>
        <taxon>Dikarya</taxon>
        <taxon>Basidiomycota</taxon>
        <taxon>Agaricomycotina</taxon>
        <taxon>Agaricomycetes</taxon>
        <taxon>Agaricomycetidae</taxon>
        <taxon>Agaricales</taxon>
        <taxon>Agaricineae</taxon>
        <taxon>Nidulariaceae</taxon>
        <taxon>Crucibulum</taxon>
    </lineage>
</organism>
<feature type="domain" description="Glucose-methanol-choline oxidoreductase N-terminal" evidence="18">
    <location>
        <begin position="34"/>
        <end position="342"/>
    </location>
</feature>
<evidence type="ECO:0000256" key="16">
    <source>
        <dbReference type="PIRSR" id="PIRSR000137-2"/>
    </source>
</evidence>
<evidence type="ECO:0000313" key="21">
    <source>
        <dbReference type="Proteomes" id="UP000308652"/>
    </source>
</evidence>
<feature type="active site" description="Proton acceptor" evidence="15">
    <location>
        <position position="571"/>
    </location>
</feature>
<dbReference type="SUPFAM" id="SSF54373">
    <property type="entry name" value="FAD-linked reductases, C-terminal domain"/>
    <property type="match status" value="1"/>
</dbReference>
<evidence type="ECO:0000259" key="19">
    <source>
        <dbReference type="Pfam" id="PF05199"/>
    </source>
</evidence>
<dbReference type="GO" id="GO:0005576">
    <property type="term" value="C:extracellular region"/>
    <property type="evidence" value="ECO:0007669"/>
    <property type="project" value="UniProtKB-SubCell"/>
</dbReference>
<dbReference type="PANTHER" id="PTHR11552">
    <property type="entry name" value="GLUCOSE-METHANOL-CHOLINE GMC OXIDOREDUCTASE"/>
    <property type="match status" value="1"/>
</dbReference>
<comment type="catalytic activity">
    <reaction evidence="10">
        <text>pyranose + acceptor = pyranos-2-ulose + reduced acceptor.</text>
        <dbReference type="EC" id="1.1.99.29"/>
    </reaction>
</comment>
<sequence>MSFINLLFFTIYFITCHCAIYQGFDDLPSKVGIFDFIIVGGGTAGSVIANRLTENVNFHVLVIEAGPSNEGVLNSEVPLFSPRLAGSTFDWNFTTISQPGLKGRALAFPRGHILGGSSSINGMYYTRGSSSDYDRFAKVTGDPGWSWRNMLPYILKSEKWTAPVDHHNTTGQFNPAFHNFKGKVSVSLSGVAQTIDDRALQTTLDLKDQFPFNEDMNSGNPLGLGWLQSTIGNGTRSSAATSYLGPSVIRRSNLHIVLNTRVTRVLQSNGGNKPSFRTVEIAMGDTTTMLVARKEVILSGGTIGTPHVLLNSGFGDEHELKLIGVPSVANLPSVGKNLTEQPGMLLTWFVNSTDTADNFKNNATLQAQLFQQWQSNRTGPLTAADAGVNQVAWLRLPDNATVFSEFNDPSSGRNTPHLELMIANSAFFSTTPGHFVSGSVALVTPLSRGSVSLASNDPLENPLIDLGFLSSTFDIFSLLSAVSSARRFFAAPAWQGYVLQPAGSFANVTNDEELEDFIRDNAVSASHPVGTAAMSSRDANYGVVDPDLRVKGVEGLRIVDASVMPFVTSGHTQAPVYAIAERASDLIKSSWN</sequence>
<evidence type="ECO:0000256" key="8">
    <source>
        <dbReference type="ARBA" id="ARBA00022827"/>
    </source>
</evidence>
<dbReference type="SUPFAM" id="SSF51905">
    <property type="entry name" value="FAD/NAD(P)-binding domain"/>
    <property type="match status" value="1"/>
</dbReference>
<evidence type="ECO:0000256" key="14">
    <source>
        <dbReference type="ARBA" id="ARBA00034059"/>
    </source>
</evidence>
<dbReference type="AlphaFoldDB" id="A0A5C3LTP4"/>
<dbReference type="InterPro" id="IPR000172">
    <property type="entry name" value="GMC_OxRdtase_N"/>
</dbReference>
<evidence type="ECO:0000256" key="15">
    <source>
        <dbReference type="PIRSR" id="PIRSR000137-1"/>
    </source>
</evidence>
<dbReference type="EC" id="1.1.99.29" evidence="5"/>
<feature type="chain" id="PRO_5022669456" description="pyranose dehydrogenase (acceptor)" evidence="17">
    <location>
        <begin position="19"/>
        <end position="592"/>
    </location>
</feature>
<dbReference type="GO" id="GO:0033718">
    <property type="term" value="F:pyranose dehydrogenase (acceptor) activity"/>
    <property type="evidence" value="ECO:0007669"/>
    <property type="project" value="UniProtKB-EC"/>
</dbReference>
<dbReference type="Proteomes" id="UP000308652">
    <property type="component" value="Unassembled WGS sequence"/>
</dbReference>
<evidence type="ECO:0000256" key="9">
    <source>
        <dbReference type="ARBA" id="ARBA00024699"/>
    </source>
</evidence>
<feature type="binding site" evidence="16">
    <location>
        <position position="262"/>
    </location>
    <ligand>
        <name>FAD</name>
        <dbReference type="ChEBI" id="CHEBI:57692"/>
    </ligand>
</feature>
<comment type="catalytic activity">
    <reaction evidence="13">
        <text>a pyranoside + acceptor = a pyranosid-3-ulose + reduced acceptor.</text>
        <dbReference type="EC" id="1.1.99.29"/>
    </reaction>
</comment>
<accession>A0A5C3LTP4</accession>
<keyword evidence="6" id="KW-0964">Secreted</keyword>
<evidence type="ECO:0000256" key="3">
    <source>
        <dbReference type="ARBA" id="ARBA00010790"/>
    </source>
</evidence>
<keyword evidence="21" id="KW-1185">Reference proteome</keyword>
<comment type="subcellular location">
    <subcellularLocation>
        <location evidence="2">Secreted</location>
    </subcellularLocation>
</comment>
<feature type="active site" description="Proton donor" evidence="15">
    <location>
        <position position="527"/>
    </location>
</feature>
<evidence type="ECO:0000256" key="7">
    <source>
        <dbReference type="ARBA" id="ARBA00022630"/>
    </source>
</evidence>
<evidence type="ECO:0000259" key="18">
    <source>
        <dbReference type="Pfam" id="PF00732"/>
    </source>
</evidence>
<keyword evidence="17" id="KW-0732">Signal</keyword>
<dbReference type="STRING" id="68775.A0A5C3LTP4"/>
<evidence type="ECO:0000256" key="4">
    <source>
        <dbReference type="ARBA" id="ARBA00011245"/>
    </source>
</evidence>
<keyword evidence="7" id="KW-0285">Flavoprotein</keyword>
<evidence type="ECO:0000256" key="17">
    <source>
        <dbReference type="SAM" id="SignalP"/>
    </source>
</evidence>
<evidence type="ECO:0000256" key="13">
    <source>
        <dbReference type="ARBA" id="ARBA00034050"/>
    </source>
</evidence>
<evidence type="ECO:0000256" key="11">
    <source>
        <dbReference type="ARBA" id="ARBA00034010"/>
    </source>
</evidence>
<comment type="function">
    <text evidence="9">Catalyzes the single-oxidation or sequential double oxidation reaction of carbohydrates primarily at carbon-2 and/or carbon-3 with the concomitant reduction of the flavin. The enzyme exhibits a broad sugar substrate specificity, oxidizing different aldopyranoses to the corresponding C-1, C-2, C-3 or C-1,2, C-2,3 and C-3,4 (di)dehydro sugars with substrate-specific regioselectivity. Accepts only a narrow range of electron acceptors such as substituted benzoquinones and complexed metal ions and reacts extremely slowly with O(2) as acceptor. May play a role in the natural recycling of plant matter by oxidizing all major monosaccharides in lignocellulose and by reducing quinone compounds or reactive radical species generated during lignin depolymerization.</text>
</comment>
<evidence type="ECO:0000256" key="12">
    <source>
        <dbReference type="ARBA" id="ARBA00034029"/>
    </source>
</evidence>
<comment type="catalytic activity">
    <reaction evidence="12">
        <text>pyranose + acceptor = pyranos-3-ulose + reduced acceptor.</text>
        <dbReference type="EC" id="1.1.99.29"/>
    </reaction>
</comment>
<name>A0A5C3LTP4_9AGAR</name>
<evidence type="ECO:0000313" key="20">
    <source>
        <dbReference type="EMBL" id="TFK36300.1"/>
    </source>
</evidence>
<evidence type="ECO:0000256" key="6">
    <source>
        <dbReference type="ARBA" id="ARBA00022525"/>
    </source>
</evidence>
<comment type="catalytic activity">
    <reaction evidence="14">
        <text>a pyranoside + acceptor = a pyranosid-3,4-diulose + reduced acceptor.</text>
        <dbReference type="EC" id="1.1.99.29"/>
    </reaction>
</comment>
<gene>
    <name evidence="20" type="ORF">BDQ12DRAFT_756129</name>
</gene>
<evidence type="ECO:0000256" key="10">
    <source>
        <dbReference type="ARBA" id="ARBA00033986"/>
    </source>
</evidence>
<comment type="subunit">
    <text evidence="4">Monomer.</text>
</comment>
<comment type="catalytic activity">
    <reaction evidence="11">
        <text>pyranose + acceptor = pyranos-2,3-diulose + reduced acceptor.</text>
        <dbReference type="EC" id="1.1.99.29"/>
    </reaction>
</comment>
<dbReference type="EMBL" id="ML213615">
    <property type="protein sequence ID" value="TFK36300.1"/>
    <property type="molecule type" value="Genomic_DNA"/>
</dbReference>
<dbReference type="InterPro" id="IPR007867">
    <property type="entry name" value="GMC_OxRtase_C"/>
</dbReference>
<dbReference type="Pfam" id="PF05199">
    <property type="entry name" value="GMC_oxred_C"/>
    <property type="match status" value="1"/>
</dbReference>
<feature type="domain" description="Glucose-methanol-choline oxidoreductase C-terminal" evidence="19">
    <location>
        <begin position="445"/>
        <end position="580"/>
    </location>
</feature>
<dbReference type="OrthoDB" id="269227at2759"/>
<dbReference type="Pfam" id="PF00732">
    <property type="entry name" value="GMC_oxred_N"/>
    <property type="match status" value="1"/>
</dbReference>
<dbReference type="PIRSF" id="PIRSF000137">
    <property type="entry name" value="Alcohol_oxidase"/>
    <property type="match status" value="1"/>
</dbReference>